<dbReference type="EMBL" id="PYLZ01000020">
    <property type="protein sequence ID" value="PSW19432.1"/>
    <property type="molecule type" value="Genomic_DNA"/>
</dbReference>
<dbReference type="InterPro" id="IPR004360">
    <property type="entry name" value="Glyas_Fos-R_dOase_dom"/>
</dbReference>
<evidence type="ECO:0000313" key="3">
    <source>
        <dbReference type="Proteomes" id="UP000240481"/>
    </source>
</evidence>
<dbReference type="RefSeq" id="WP_048900321.1">
    <property type="nucleotide sequence ID" value="NZ_AP024852.1"/>
</dbReference>
<comment type="caution">
    <text evidence="2">The sequence shown here is derived from an EMBL/GenBank/DDBJ whole genome shotgun (WGS) entry which is preliminary data.</text>
</comment>
<sequence>MTPYVEHANITIKDLDHTIRFLQTAIPEFKVRHRGQSEAYHWCHIGTQDSYLALQEVIERTQVDRNPYVDIGINHVGLVIEDVDAAKVRLLAAGYVQNDLATDHPWRKRIYFFDQDGVEWEFIEYLSQHATQRNDYAL</sequence>
<protein>
    <submittedName>
        <fullName evidence="2">Lactoylglutathione lyase</fullName>
    </submittedName>
</protein>
<reference evidence="2 3" key="1">
    <citation type="submission" date="2018-01" db="EMBL/GenBank/DDBJ databases">
        <title>Whole genome sequencing of Histamine producing bacteria.</title>
        <authorList>
            <person name="Butler K."/>
        </authorList>
    </citation>
    <scope>NUCLEOTIDE SEQUENCE [LARGE SCALE GENOMIC DNA]</scope>
    <source>
        <strain evidence="2 3">DSM 24669</strain>
    </source>
</reference>
<dbReference type="Proteomes" id="UP000240481">
    <property type="component" value="Unassembled WGS sequence"/>
</dbReference>
<gene>
    <name evidence="2" type="ORF">C9I94_23585</name>
</gene>
<dbReference type="PROSITE" id="PS51819">
    <property type="entry name" value="VOC"/>
    <property type="match status" value="1"/>
</dbReference>
<name>A0A0J8V7F1_9GAMM</name>
<accession>A0A0J8V7F1</accession>
<dbReference type="AlphaFoldDB" id="A0A0J8V7F1"/>
<dbReference type="Gene3D" id="3.10.180.10">
    <property type="entry name" value="2,3-Dihydroxybiphenyl 1,2-Dioxygenase, domain 1"/>
    <property type="match status" value="1"/>
</dbReference>
<dbReference type="SUPFAM" id="SSF54593">
    <property type="entry name" value="Glyoxalase/Bleomycin resistance protein/Dihydroxybiphenyl dioxygenase"/>
    <property type="match status" value="1"/>
</dbReference>
<dbReference type="InterPro" id="IPR037523">
    <property type="entry name" value="VOC_core"/>
</dbReference>
<organism evidence="2 3">
    <name type="scientific">Photobacterium swingsii</name>
    <dbReference type="NCBI Taxonomy" id="680026"/>
    <lineage>
        <taxon>Bacteria</taxon>
        <taxon>Pseudomonadati</taxon>
        <taxon>Pseudomonadota</taxon>
        <taxon>Gammaproteobacteria</taxon>
        <taxon>Vibrionales</taxon>
        <taxon>Vibrionaceae</taxon>
        <taxon>Photobacterium</taxon>
    </lineage>
</organism>
<keyword evidence="3" id="KW-1185">Reference proteome</keyword>
<feature type="domain" description="VOC" evidence="1">
    <location>
        <begin position="4"/>
        <end position="125"/>
    </location>
</feature>
<evidence type="ECO:0000259" key="1">
    <source>
        <dbReference type="PROSITE" id="PS51819"/>
    </source>
</evidence>
<keyword evidence="2" id="KW-0456">Lyase</keyword>
<dbReference type="GO" id="GO:0016829">
    <property type="term" value="F:lyase activity"/>
    <property type="evidence" value="ECO:0007669"/>
    <property type="project" value="UniProtKB-KW"/>
</dbReference>
<dbReference type="CDD" id="cd06587">
    <property type="entry name" value="VOC"/>
    <property type="match status" value="1"/>
</dbReference>
<dbReference type="STRING" id="680026.AB733_19690"/>
<dbReference type="Pfam" id="PF00903">
    <property type="entry name" value="Glyoxalase"/>
    <property type="match status" value="1"/>
</dbReference>
<evidence type="ECO:0000313" key="2">
    <source>
        <dbReference type="EMBL" id="PSW19432.1"/>
    </source>
</evidence>
<proteinExistence type="predicted"/>
<dbReference type="OrthoDB" id="9179860at2"/>
<dbReference type="InterPro" id="IPR029068">
    <property type="entry name" value="Glyas_Bleomycin-R_OHBP_Dase"/>
</dbReference>